<name>A0A4R3ME26_9HYPH</name>
<evidence type="ECO:0000256" key="9">
    <source>
        <dbReference type="RuleBase" id="RU000384"/>
    </source>
</evidence>
<dbReference type="InterPro" id="IPR027303">
    <property type="entry name" value="Gln_synth_gly_rich_site"/>
</dbReference>
<dbReference type="Pfam" id="PF00120">
    <property type="entry name" value="Gln-synt_C"/>
    <property type="match status" value="1"/>
</dbReference>
<dbReference type="InterPro" id="IPR014746">
    <property type="entry name" value="Gln_synth/guanido_kin_cat_dom"/>
</dbReference>
<dbReference type="GO" id="GO:0004356">
    <property type="term" value="F:glutamine synthetase activity"/>
    <property type="evidence" value="ECO:0007669"/>
    <property type="project" value="InterPro"/>
</dbReference>
<dbReference type="GO" id="GO:0006542">
    <property type="term" value="P:glutamine biosynthetic process"/>
    <property type="evidence" value="ECO:0007669"/>
    <property type="project" value="InterPro"/>
</dbReference>
<keyword evidence="4" id="KW-0547">Nucleotide-binding</keyword>
<proteinExistence type="inferred from homology"/>
<dbReference type="EMBL" id="SMAK01000003">
    <property type="protein sequence ID" value="TCT12034.1"/>
    <property type="molecule type" value="Genomic_DNA"/>
</dbReference>
<dbReference type="PROSITE" id="PS51987">
    <property type="entry name" value="GS_CATALYTIC"/>
    <property type="match status" value="1"/>
</dbReference>
<protein>
    <submittedName>
        <fullName evidence="12">Glutamate--putrescine ligase</fullName>
    </submittedName>
</protein>
<keyword evidence="13" id="KW-1185">Reference proteome</keyword>
<evidence type="ECO:0000256" key="8">
    <source>
        <dbReference type="PROSITE-ProRule" id="PRU01330"/>
    </source>
</evidence>
<evidence type="ECO:0000256" key="2">
    <source>
        <dbReference type="ARBA" id="ARBA00003117"/>
    </source>
</evidence>
<evidence type="ECO:0000256" key="3">
    <source>
        <dbReference type="ARBA" id="ARBA00022598"/>
    </source>
</evidence>
<dbReference type="Proteomes" id="UP000295678">
    <property type="component" value="Unassembled WGS sequence"/>
</dbReference>
<sequence>MADPKPRLEPLPQVGEAARFLAANPDIEIVELLLPDTNGVFRGKWVPVGHLEGLFRDGLALAKSVFALDAWGGDVVATGLYHETGDRDGICRPVPGSLRRVPWTARPTAQVMLRMDDEDGSPFFADPRTVLASAVDRLAARGFRPVVAFELEFYLFDDTRPSEVRRGGAPLPVIEGLGPDRTNIYSVSDLRAYGDLFAEIEQAAQAFDVPTDTIISEAAPGQFEINLVHVGDPFAAADQALLLRRIIRQVARRRGLRASFMAKPFADRAGNGMHAHVSLVDGDGRNVFGQRPDGETLLRRAVAGLLDTMHAATLMLVSSYNGFRRLNGAYSPSKALWAENNRYVAVRLPRGSGPARRLEHRVAGADANPQLVLAAILAGIERGLAADLPLPAPVDGDVKAVATEPLPPSMRHALERFERSDWVAEAFGARWRDFYAEIKRQELAGFESYVSPLEYETYL</sequence>
<evidence type="ECO:0000256" key="6">
    <source>
        <dbReference type="ARBA" id="ARBA00022842"/>
    </source>
</evidence>
<feature type="domain" description="GS beta-grasp" evidence="10">
    <location>
        <begin position="25"/>
        <end position="120"/>
    </location>
</feature>
<dbReference type="SUPFAM" id="SSF54368">
    <property type="entry name" value="Glutamine synthetase, N-terminal domain"/>
    <property type="match status" value="1"/>
</dbReference>
<evidence type="ECO:0000256" key="7">
    <source>
        <dbReference type="ARBA" id="ARBA00023231"/>
    </source>
</evidence>
<dbReference type="Gene3D" id="3.10.20.70">
    <property type="entry name" value="Glutamine synthetase, N-terminal domain"/>
    <property type="match status" value="1"/>
</dbReference>
<keyword evidence="7" id="KW-0535">Nitrogen fixation</keyword>
<keyword evidence="6" id="KW-0460">Magnesium</keyword>
<evidence type="ECO:0000256" key="1">
    <source>
        <dbReference type="ARBA" id="ARBA00001946"/>
    </source>
</evidence>
<dbReference type="AlphaFoldDB" id="A0A4R3ME26"/>
<dbReference type="SUPFAM" id="SSF55931">
    <property type="entry name" value="Glutamine synthetase/guanido kinase"/>
    <property type="match status" value="1"/>
</dbReference>
<dbReference type="InterPro" id="IPR008146">
    <property type="entry name" value="Gln_synth_cat_dom"/>
</dbReference>
<dbReference type="Gene3D" id="3.30.590.10">
    <property type="entry name" value="Glutamine synthetase/guanido kinase, catalytic domain"/>
    <property type="match status" value="1"/>
</dbReference>
<dbReference type="PANTHER" id="PTHR43785">
    <property type="entry name" value="GAMMA-GLUTAMYLPUTRESCINE SYNTHETASE"/>
    <property type="match status" value="1"/>
</dbReference>
<evidence type="ECO:0000259" key="10">
    <source>
        <dbReference type="PROSITE" id="PS51986"/>
    </source>
</evidence>
<dbReference type="PROSITE" id="PS00181">
    <property type="entry name" value="GLNA_ATP"/>
    <property type="match status" value="1"/>
</dbReference>
<keyword evidence="5" id="KW-0067">ATP-binding</keyword>
<evidence type="ECO:0000256" key="5">
    <source>
        <dbReference type="ARBA" id="ARBA00022840"/>
    </source>
</evidence>
<dbReference type="SMART" id="SM01230">
    <property type="entry name" value="Gln-synt_C"/>
    <property type="match status" value="1"/>
</dbReference>
<dbReference type="GO" id="GO:0006598">
    <property type="term" value="P:polyamine catabolic process"/>
    <property type="evidence" value="ECO:0007669"/>
    <property type="project" value="TreeGrafter"/>
</dbReference>
<dbReference type="InterPro" id="IPR008147">
    <property type="entry name" value="Gln_synt_N"/>
</dbReference>
<organism evidence="12 13">
    <name type="scientific">Tepidamorphus gemmatus</name>
    <dbReference type="NCBI Taxonomy" id="747076"/>
    <lineage>
        <taxon>Bacteria</taxon>
        <taxon>Pseudomonadati</taxon>
        <taxon>Pseudomonadota</taxon>
        <taxon>Alphaproteobacteria</taxon>
        <taxon>Hyphomicrobiales</taxon>
        <taxon>Tepidamorphaceae</taxon>
        <taxon>Tepidamorphus</taxon>
    </lineage>
</organism>
<dbReference type="PROSITE" id="PS51986">
    <property type="entry name" value="GS_BETA_GRASP"/>
    <property type="match status" value="1"/>
</dbReference>
<evidence type="ECO:0000259" key="11">
    <source>
        <dbReference type="PROSITE" id="PS51987"/>
    </source>
</evidence>
<reference evidence="12 13" key="1">
    <citation type="submission" date="2019-03" db="EMBL/GenBank/DDBJ databases">
        <title>Genomic Encyclopedia of Type Strains, Phase IV (KMG-IV): sequencing the most valuable type-strain genomes for metagenomic binning, comparative biology and taxonomic classification.</title>
        <authorList>
            <person name="Goeker M."/>
        </authorList>
    </citation>
    <scope>NUCLEOTIDE SEQUENCE [LARGE SCALE GENOMIC DNA]</scope>
    <source>
        <strain evidence="12 13">DSM 19345</strain>
    </source>
</reference>
<keyword evidence="3 12" id="KW-0436">Ligase</keyword>
<comment type="cofactor">
    <cofactor evidence="1">
        <name>Mg(2+)</name>
        <dbReference type="ChEBI" id="CHEBI:18420"/>
    </cofactor>
</comment>
<dbReference type="RefSeq" id="WP_132805915.1">
    <property type="nucleotide sequence ID" value="NZ_SMAK01000003.1"/>
</dbReference>
<gene>
    <name evidence="12" type="ORF">EDC22_103348</name>
</gene>
<dbReference type="OrthoDB" id="9807095at2"/>
<feature type="domain" description="GS catalytic" evidence="11">
    <location>
        <begin position="127"/>
        <end position="459"/>
    </location>
</feature>
<evidence type="ECO:0000313" key="13">
    <source>
        <dbReference type="Proteomes" id="UP000295678"/>
    </source>
</evidence>
<dbReference type="InterPro" id="IPR036651">
    <property type="entry name" value="Gln_synt_N_sf"/>
</dbReference>
<comment type="function">
    <text evidence="2">Catalyzes the ATP-dependent biosynthesis of glutamine from glutamate and ammonia.</text>
</comment>
<comment type="caution">
    <text evidence="12">The sequence shown here is derived from an EMBL/GenBank/DDBJ whole genome shotgun (WGS) entry which is preliminary data.</text>
</comment>
<accession>A0A4R3ME26</accession>
<dbReference type="PANTHER" id="PTHR43785:SF12">
    <property type="entry name" value="TYPE-1 GLUTAMINE SYNTHETASE 2"/>
    <property type="match status" value="1"/>
</dbReference>
<evidence type="ECO:0000313" key="12">
    <source>
        <dbReference type="EMBL" id="TCT12034.1"/>
    </source>
</evidence>
<evidence type="ECO:0000256" key="4">
    <source>
        <dbReference type="ARBA" id="ARBA00022741"/>
    </source>
</evidence>
<comment type="similarity">
    <text evidence="8 9">Belongs to the glutamine synthetase family.</text>
</comment>
<dbReference type="GO" id="GO:0005524">
    <property type="term" value="F:ATP binding"/>
    <property type="evidence" value="ECO:0007669"/>
    <property type="project" value="UniProtKB-KW"/>
</dbReference>